<dbReference type="Pfam" id="PF22845">
    <property type="entry name" value="DUF3097_N"/>
    <property type="match status" value="1"/>
</dbReference>
<sequence length="288" mass="31264">MSDSYSSWGAQDLSALTSRSKPKALREVPVQPGLLLEDVQSGWVGVVVSLETIGGMRVIRLEDSRGKVKTFPLGFGFLLEGEPVKVVAPVRKPAPAKKLISRSGSRVVQDAAARVALPSRLWVEGTHDAELVEKVWGHDLRVEGIVVEPLHGVDDLASAVTSFAPTRKRRLGILVDHLKAGTKESRIVAEALAVPGAAGNVQIVGHPYVDVWQAVKPRTLGIDAWPEIPRGQEWKKGILKAFGWPHRDQADVAAGWQRILSAVNSYADLEPSILGPVEQLIDFLTEPE</sequence>
<keyword evidence="4" id="KW-1185">Reference proteome</keyword>
<dbReference type="Proteomes" id="UP000600171">
    <property type="component" value="Unassembled WGS sequence"/>
</dbReference>
<organism evidence="3 4">
    <name type="scientific">Rothia aerolata</name>
    <dbReference type="NCBI Taxonomy" id="1812262"/>
    <lineage>
        <taxon>Bacteria</taxon>
        <taxon>Bacillati</taxon>
        <taxon>Actinomycetota</taxon>
        <taxon>Actinomycetes</taxon>
        <taxon>Micrococcales</taxon>
        <taxon>Micrococcaceae</taxon>
        <taxon>Rothia</taxon>
    </lineage>
</organism>
<dbReference type="InterPro" id="IPR053883">
    <property type="entry name" value="DUF3097_N"/>
</dbReference>
<feature type="domain" description="DUF3097" evidence="2">
    <location>
        <begin position="27"/>
        <end position="89"/>
    </location>
</feature>
<evidence type="ECO:0000259" key="1">
    <source>
        <dbReference type="Pfam" id="PF11296"/>
    </source>
</evidence>
<feature type="domain" description="DUF3097" evidence="1">
    <location>
        <begin position="119"/>
        <end position="286"/>
    </location>
</feature>
<evidence type="ECO:0000313" key="4">
    <source>
        <dbReference type="Proteomes" id="UP000600171"/>
    </source>
</evidence>
<dbReference type="RefSeq" id="WP_188358571.1">
    <property type="nucleotide sequence ID" value="NZ_BMDC01000001.1"/>
</dbReference>
<dbReference type="EMBL" id="BMDC01000001">
    <property type="protein sequence ID" value="GGH57631.1"/>
    <property type="molecule type" value="Genomic_DNA"/>
</dbReference>
<proteinExistence type="predicted"/>
<dbReference type="InterPro" id="IPR021447">
    <property type="entry name" value="DUF3097_C"/>
</dbReference>
<accession>A0A917MQ99</accession>
<name>A0A917MQ99_9MICC</name>
<gene>
    <name evidence="3" type="ORF">GCM10007359_02970</name>
</gene>
<evidence type="ECO:0000259" key="2">
    <source>
        <dbReference type="Pfam" id="PF22845"/>
    </source>
</evidence>
<reference evidence="3 4" key="1">
    <citation type="journal article" date="2014" name="Int. J. Syst. Evol. Microbiol.">
        <title>Complete genome sequence of Corynebacterium casei LMG S-19264T (=DSM 44701T), isolated from a smear-ripened cheese.</title>
        <authorList>
            <consortium name="US DOE Joint Genome Institute (JGI-PGF)"/>
            <person name="Walter F."/>
            <person name="Albersmeier A."/>
            <person name="Kalinowski J."/>
            <person name="Ruckert C."/>
        </authorList>
    </citation>
    <scope>NUCLEOTIDE SEQUENCE [LARGE SCALE GENOMIC DNA]</scope>
    <source>
        <strain evidence="3 4">CCM 8669</strain>
    </source>
</reference>
<evidence type="ECO:0000313" key="3">
    <source>
        <dbReference type="EMBL" id="GGH57631.1"/>
    </source>
</evidence>
<dbReference type="Pfam" id="PF11296">
    <property type="entry name" value="DUF3097_C"/>
    <property type="match status" value="1"/>
</dbReference>
<dbReference type="AlphaFoldDB" id="A0A917MQ99"/>
<evidence type="ECO:0008006" key="5">
    <source>
        <dbReference type="Google" id="ProtNLM"/>
    </source>
</evidence>
<protein>
    <recommendedName>
        <fullName evidence="5">DUF3097 domain-containing protein</fullName>
    </recommendedName>
</protein>
<comment type="caution">
    <text evidence="3">The sequence shown here is derived from an EMBL/GenBank/DDBJ whole genome shotgun (WGS) entry which is preliminary data.</text>
</comment>